<keyword evidence="7" id="KW-1185">Reference proteome</keyword>
<keyword evidence="3 5" id="KW-1133">Transmembrane helix</keyword>
<dbReference type="RefSeq" id="XP_030621385.1">
    <property type="nucleotide sequence ID" value="XM_030765525.1"/>
</dbReference>
<accession>A0A6J2UM28</accession>
<dbReference type="OrthoDB" id="3936150at2759"/>
<dbReference type="GO" id="GO:0016020">
    <property type="term" value="C:membrane"/>
    <property type="evidence" value="ECO:0007669"/>
    <property type="project" value="UniProtKB-SubCell"/>
</dbReference>
<evidence type="ECO:0000256" key="5">
    <source>
        <dbReference type="SAM" id="Phobius"/>
    </source>
</evidence>
<gene>
    <name evidence="8" type="primary">LOC115805041</name>
</gene>
<evidence type="ECO:0000313" key="7">
    <source>
        <dbReference type="Proteomes" id="UP000504632"/>
    </source>
</evidence>
<dbReference type="InterPro" id="IPR005829">
    <property type="entry name" value="Sugar_transporter_CS"/>
</dbReference>
<protein>
    <submittedName>
        <fullName evidence="8">Solute carrier family 22 member 5-like</fullName>
    </submittedName>
</protein>
<feature type="transmembrane region" description="Helical" evidence="5">
    <location>
        <begin position="219"/>
        <end position="241"/>
    </location>
</feature>
<dbReference type="PROSITE" id="PS50850">
    <property type="entry name" value="MFS"/>
    <property type="match status" value="1"/>
</dbReference>
<feature type="transmembrane region" description="Helical" evidence="5">
    <location>
        <begin position="247"/>
        <end position="266"/>
    </location>
</feature>
<evidence type="ECO:0000313" key="8">
    <source>
        <dbReference type="RefSeq" id="XP_030621385.1"/>
    </source>
</evidence>
<keyword evidence="4 5" id="KW-0472">Membrane</keyword>
<evidence type="ECO:0000256" key="4">
    <source>
        <dbReference type="ARBA" id="ARBA00023136"/>
    </source>
</evidence>
<dbReference type="Pfam" id="PF00083">
    <property type="entry name" value="Sugar_tr"/>
    <property type="match status" value="1"/>
</dbReference>
<dbReference type="Gene3D" id="1.20.1250.20">
    <property type="entry name" value="MFS general substrate transporter like domains"/>
    <property type="match status" value="1"/>
</dbReference>
<dbReference type="PROSITE" id="PS00216">
    <property type="entry name" value="SUGAR_TRANSPORT_1"/>
    <property type="match status" value="1"/>
</dbReference>
<dbReference type="InterPro" id="IPR020846">
    <property type="entry name" value="MFS_dom"/>
</dbReference>
<name>A0A6J2UM28_CHACN</name>
<comment type="subcellular location">
    <subcellularLocation>
        <location evidence="1">Membrane</location>
        <topology evidence="1">Multi-pass membrane protein</topology>
    </subcellularLocation>
</comment>
<feature type="transmembrane region" description="Helical" evidence="5">
    <location>
        <begin position="184"/>
        <end position="207"/>
    </location>
</feature>
<feature type="transmembrane region" description="Helical" evidence="5">
    <location>
        <begin position="419"/>
        <end position="443"/>
    </location>
</feature>
<keyword evidence="2 5" id="KW-0812">Transmembrane</keyword>
<dbReference type="SUPFAM" id="SSF103473">
    <property type="entry name" value="MFS general substrate transporter"/>
    <property type="match status" value="1"/>
</dbReference>
<dbReference type="GO" id="GO:0022857">
    <property type="term" value="F:transmembrane transporter activity"/>
    <property type="evidence" value="ECO:0007669"/>
    <property type="project" value="InterPro"/>
</dbReference>
<dbReference type="InParanoid" id="A0A6J2UM28"/>
<dbReference type="InterPro" id="IPR036259">
    <property type="entry name" value="MFS_trans_sf"/>
</dbReference>
<dbReference type="InterPro" id="IPR005828">
    <property type="entry name" value="MFS_sugar_transport-like"/>
</dbReference>
<dbReference type="PANTHER" id="PTHR24064">
    <property type="entry name" value="SOLUTE CARRIER FAMILY 22 MEMBER"/>
    <property type="match status" value="1"/>
</dbReference>
<proteinExistence type="predicted"/>
<feature type="transmembrane region" description="Helical" evidence="5">
    <location>
        <begin position="394"/>
        <end position="413"/>
    </location>
</feature>
<dbReference type="AlphaFoldDB" id="A0A6J2UM28"/>
<evidence type="ECO:0000256" key="1">
    <source>
        <dbReference type="ARBA" id="ARBA00004141"/>
    </source>
</evidence>
<feature type="transmembrane region" description="Helical" evidence="5">
    <location>
        <begin position="21"/>
        <end position="43"/>
    </location>
</feature>
<dbReference type="GeneID" id="115805041"/>
<reference evidence="8" key="1">
    <citation type="submission" date="2025-08" db="UniProtKB">
        <authorList>
            <consortium name="RefSeq"/>
        </authorList>
    </citation>
    <scope>IDENTIFICATION</scope>
</reference>
<feature type="transmembrane region" description="Helical" evidence="5">
    <location>
        <begin position="131"/>
        <end position="153"/>
    </location>
</feature>
<feature type="transmembrane region" description="Helical" evidence="5">
    <location>
        <begin position="336"/>
        <end position="353"/>
    </location>
</feature>
<feature type="transmembrane region" description="Helical" evidence="5">
    <location>
        <begin position="482"/>
        <end position="502"/>
    </location>
</feature>
<feature type="transmembrane region" description="Helical" evidence="5">
    <location>
        <begin position="160"/>
        <end position="178"/>
    </location>
</feature>
<evidence type="ECO:0000259" key="6">
    <source>
        <dbReference type="PROSITE" id="PS50850"/>
    </source>
</evidence>
<evidence type="ECO:0000256" key="2">
    <source>
        <dbReference type="ARBA" id="ARBA00022692"/>
    </source>
</evidence>
<feature type="domain" description="Major facilitator superfamily (MFS) profile" evidence="6">
    <location>
        <begin position="86"/>
        <end position="507"/>
    </location>
</feature>
<evidence type="ECO:0000256" key="3">
    <source>
        <dbReference type="ARBA" id="ARBA00022989"/>
    </source>
</evidence>
<organism evidence="7 8">
    <name type="scientific">Chanos chanos</name>
    <name type="common">Milkfish</name>
    <name type="synonym">Mugil chanos</name>
    <dbReference type="NCBI Taxonomy" id="29144"/>
    <lineage>
        <taxon>Eukaryota</taxon>
        <taxon>Metazoa</taxon>
        <taxon>Chordata</taxon>
        <taxon>Craniata</taxon>
        <taxon>Vertebrata</taxon>
        <taxon>Euteleostomi</taxon>
        <taxon>Actinopterygii</taxon>
        <taxon>Neopterygii</taxon>
        <taxon>Teleostei</taxon>
        <taxon>Ostariophysi</taxon>
        <taxon>Gonorynchiformes</taxon>
        <taxon>Chanidae</taxon>
        <taxon>Chanos</taxon>
    </lineage>
</organism>
<dbReference type="Proteomes" id="UP000504632">
    <property type="component" value="Chromosome 2"/>
</dbReference>
<feature type="transmembrane region" description="Helical" evidence="5">
    <location>
        <begin position="365"/>
        <end position="387"/>
    </location>
</feature>
<sequence length="522" mass="58537">MGDYEDSTAFLGEWGLFQLPIFILLSLSSVPSAYVGMATVFVADIPPHHCKIPHLNSSYGSLNLNLSIPPEEVRGKIILSRCHRYKEVNVSNGRFGNETESCLDGWDFSKERYISTIVTEWNLVCDDAWKAPFTVTVFFFGVLIGSFISGVISDRYGRKVIFFTAMAVRTIFSLVQAASNSWEMFCVLYFIVGMADISNYCSAFILGCEILSKSSRITFAIIGVCMSYATGYMLLPLFAYYIRNWRILLTALAIPGFLYIPTWWYIPESPRWLLSQGRAEEAEAIIRAAAKMNGVTPPEVIFKQSDCDQVLEKNDQARKVHYSWTDLLKTTNIRNITILNMIIWIVISMTYYGLSFNTPNMDGDPYLNCLIAAASEAVGYSLTWFFVRYTTRRFTLSFSLLLCGALLLLIRFIPEELNVLILTLIMTGKSGVSGAFAFVYLYATELFPTVVRNMGLGATSMASRIGSLCSPYIAYIGTYNKILPYILMGGITIITGVLSLLLPETKDEELPELISQVKPLKL</sequence>